<keyword evidence="2" id="KW-0732">Signal</keyword>
<protein>
    <submittedName>
        <fullName evidence="3">Uncharacterized protein</fullName>
    </submittedName>
</protein>
<evidence type="ECO:0000313" key="3">
    <source>
        <dbReference type="EMBL" id="KEI44382.1"/>
    </source>
</evidence>
<reference evidence="3 4" key="1">
    <citation type="submission" date="2014-06" db="EMBL/GenBank/DDBJ databases">
        <title>Saccharopolyspora rectivirgula DSM-43113 Genome sequencing.</title>
        <authorList>
            <person name="Barrera C."/>
            <person name="Millon L."/>
            <person name="Rognon B."/>
            <person name="Zaugg C."/>
            <person name="Monod M."/>
        </authorList>
    </citation>
    <scope>NUCLEOTIDE SEQUENCE [LARGE SCALE GENOMIC DNA]</scope>
    <source>
        <strain evidence="3 4">DSM 43113</strain>
    </source>
</reference>
<dbReference type="eggNOG" id="ENOG5034ATC">
    <property type="taxonomic scope" value="Bacteria"/>
</dbReference>
<dbReference type="EMBL" id="JNVU01000025">
    <property type="protein sequence ID" value="KEI44382.1"/>
    <property type="molecule type" value="Genomic_DNA"/>
</dbReference>
<feature type="region of interest" description="Disordered" evidence="1">
    <location>
        <begin position="88"/>
        <end position="114"/>
    </location>
</feature>
<evidence type="ECO:0000256" key="2">
    <source>
        <dbReference type="SAM" id="SignalP"/>
    </source>
</evidence>
<keyword evidence="4" id="KW-1185">Reference proteome</keyword>
<name>A0A073AZ80_9PSEU</name>
<dbReference type="Proteomes" id="UP000031419">
    <property type="component" value="Unassembled WGS sequence"/>
</dbReference>
<organism evidence="3 4">
    <name type="scientific">Saccharopolyspora rectivirgula</name>
    <dbReference type="NCBI Taxonomy" id="28042"/>
    <lineage>
        <taxon>Bacteria</taxon>
        <taxon>Bacillati</taxon>
        <taxon>Actinomycetota</taxon>
        <taxon>Actinomycetes</taxon>
        <taxon>Pseudonocardiales</taxon>
        <taxon>Pseudonocardiaceae</taxon>
        <taxon>Saccharopolyspora</taxon>
    </lineage>
</organism>
<dbReference type="RefSeq" id="WP_029719314.1">
    <property type="nucleotide sequence ID" value="NZ_JAJUIW010000032.1"/>
</dbReference>
<accession>A0A073AZ80</accession>
<evidence type="ECO:0000256" key="1">
    <source>
        <dbReference type="SAM" id="MobiDB-lite"/>
    </source>
</evidence>
<feature type="chain" id="PRO_5039069013" evidence="2">
    <location>
        <begin position="28"/>
        <end position="164"/>
    </location>
</feature>
<proteinExistence type="predicted"/>
<dbReference type="OrthoDB" id="5192349at2"/>
<dbReference type="AlphaFoldDB" id="A0A073AZ80"/>
<dbReference type="PROSITE" id="PS51257">
    <property type="entry name" value="PROKAR_LIPOPROTEIN"/>
    <property type="match status" value="1"/>
</dbReference>
<evidence type="ECO:0000313" key="4">
    <source>
        <dbReference type="Proteomes" id="UP000031419"/>
    </source>
</evidence>
<sequence>METHSRAQFGFSRRAVLRLFTALPLLAAGAAACSSGDQSPDPLLSLAKSAKADAKLARAVGKAYPGLAGTAEEIANAREQHAEALQREIERVNPPDPDAGPSVPEPPDQQAPRSASAAADALREALRASQGTAAKLVAELPPYRAGLTGSISASCACLLEVLGE</sequence>
<comment type="caution">
    <text evidence="3">The sequence shown here is derived from an EMBL/GenBank/DDBJ whole genome shotgun (WGS) entry which is preliminary data.</text>
</comment>
<feature type="compositionally biased region" description="Pro residues" evidence="1">
    <location>
        <begin position="94"/>
        <end position="109"/>
    </location>
</feature>
<dbReference type="STRING" id="28042.GU90_09345"/>
<gene>
    <name evidence="3" type="ORF">GU90_09345</name>
</gene>
<feature type="signal peptide" evidence="2">
    <location>
        <begin position="1"/>
        <end position="27"/>
    </location>
</feature>